<keyword evidence="6" id="KW-0735">Signal-anchor</keyword>
<evidence type="ECO:0000256" key="3">
    <source>
        <dbReference type="ARBA" id="ARBA00022676"/>
    </source>
</evidence>
<dbReference type="AlphaFoldDB" id="A0AAD2JH77"/>
<dbReference type="InterPro" id="IPR008428">
    <property type="entry name" value="Chond_GalNAc"/>
</dbReference>
<protein>
    <recommendedName>
        <fullName evidence="11">Fringe-like glycosyltransferase domain-containing protein</fullName>
    </recommendedName>
</protein>
<comment type="caution">
    <text evidence="12">The sequence shown here is derived from an EMBL/GenBank/DDBJ whole genome shotgun (WGS) entry which is preliminary data.</text>
</comment>
<evidence type="ECO:0000256" key="4">
    <source>
        <dbReference type="ARBA" id="ARBA00022679"/>
    </source>
</evidence>
<keyword evidence="4" id="KW-0808">Transferase</keyword>
<dbReference type="GO" id="GO:0008376">
    <property type="term" value="F:acetylgalactosaminyltransferase activity"/>
    <property type="evidence" value="ECO:0007669"/>
    <property type="project" value="InterPro"/>
</dbReference>
<evidence type="ECO:0000256" key="1">
    <source>
        <dbReference type="ARBA" id="ARBA00004323"/>
    </source>
</evidence>
<dbReference type="InterPro" id="IPR003378">
    <property type="entry name" value="Fringe-like_glycosylTrfase"/>
</dbReference>
<keyword evidence="9 10" id="KW-0472">Membrane</keyword>
<keyword evidence="13" id="KW-1185">Reference proteome</keyword>
<dbReference type="EMBL" id="CAKOGP040001758">
    <property type="protein sequence ID" value="CAJ1949227.1"/>
    <property type="molecule type" value="Genomic_DNA"/>
</dbReference>
<reference evidence="12" key="1">
    <citation type="submission" date="2023-08" db="EMBL/GenBank/DDBJ databases">
        <authorList>
            <person name="Audoor S."/>
            <person name="Bilcke G."/>
        </authorList>
    </citation>
    <scope>NUCLEOTIDE SEQUENCE</scope>
</reference>
<dbReference type="GO" id="GO:0032580">
    <property type="term" value="C:Golgi cisterna membrane"/>
    <property type="evidence" value="ECO:0007669"/>
    <property type="project" value="InterPro"/>
</dbReference>
<evidence type="ECO:0000256" key="10">
    <source>
        <dbReference type="SAM" id="Phobius"/>
    </source>
</evidence>
<evidence type="ECO:0000256" key="5">
    <source>
        <dbReference type="ARBA" id="ARBA00022692"/>
    </source>
</evidence>
<dbReference type="Pfam" id="PF05679">
    <property type="entry name" value="CHGN"/>
    <property type="match status" value="1"/>
</dbReference>
<name>A0AAD2JH77_9STRA</name>
<evidence type="ECO:0000256" key="7">
    <source>
        <dbReference type="ARBA" id="ARBA00022989"/>
    </source>
</evidence>
<evidence type="ECO:0000256" key="9">
    <source>
        <dbReference type="ARBA" id="ARBA00023136"/>
    </source>
</evidence>
<dbReference type="GO" id="GO:0000139">
    <property type="term" value="C:Golgi membrane"/>
    <property type="evidence" value="ECO:0007669"/>
    <property type="project" value="UniProtKB-SubCell"/>
</dbReference>
<comment type="similarity">
    <text evidence="2">Belongs to the chondroitin N-acetylgalactosaminyltransferase family.</text>
</comment>
<feature type="domain" description="Fringe-like glycosyltransferase" evidence="11">
    <location>
        <begin position="392"/>
        <end position="605"/>
    </location>
</feature>
<dbReference type="Proteomes" id="UP001295423">
    <property type="component" value="Unassembled WGS sequence"/>
</dbReference>
<evidence type="ECO:0000256" key="6">
    <source>
        <dbReference type="ARBA" id="ARBA00022968"/>
    </source>
</evidence>
<keyword evidence="3" id="KW-0328">Glycosyltransferase</keyword>
<evidence type="ECO:0000259" key="11">
    <source>
        <dbReference type="Pfam" id="PF02434"/>
    </source>
</evidence>
<gene>
    <name evidence="12" type="ORF">CYCCA115_LOCUS11988</name>
</gene>
<keyword evidence="8" id="KW-0333">Golgi apparatus</keyword>
<dbReference type="InterPro" id="IPR051227">
    <property type="entry name" value="CS_glycosyltransferase"/>
</dbReference>
<accession>A0AAD2JH77</accession>
<evidence type="ECO:0000313" key="13">
    <source>
        <dbReference type="Proteomes" id="UP001295423"/>
    </source>
</evidence>
<evidence type="ECO:0000256" key="2">
    <source>
        <dbReference type="ARBA" id="ARBA00009239"/>
    </source>
</evidence>
<dbReference type="Pfam" id="PF02434">
    <property type="entry name" value="Fringe"/>
    <property type="match status" value="1"/>
</dbReference>
<organism evidence="12 13">
    <name type="scientific">Cylindrotheca closterium</name>
    <dbReference type="NCBI Taxonomy" id="2856"/>
    <lineage>
        <taxon>Eukaryota</taxon>
        <taxon>Sar</taxon>
        <taxon>Stramenopiles</taxon>
        <taxon>Ochrophyta</taxon>
        <taxon>Bacillariophyta</taxon>
        <taxon>Bacillariophyceae</taxon>
        <taxon>Bacillariophycidae</taxon>
        <taxon>Bacillariales</taxon>
        <taxon>Bacillariaceae</taxon>
        <taxon>Cylindrotheca</taxon>
    </lineage>
</organism>
<dbReference type="Gene3D" id="3.90.550.50">
    <property type="match status" value="1"/>
</dbReference>
<dbReference type="PANTHER" id="PTHR12369">
    <property type="entry name" value="CHONDROITIN SYNTHASE"/>
    <property type="match status" value="1"/>
</dbReference>
<keyword evidence="5 10" id="KW-0812">Transmembrane</keyword>
<feature type="transmembrane region" description="Helical" evidence="10">
    <location>
        <begin position="703"/>
        <end position="720"/>
    </location>
</feature>
<comment type="subcellular location">
    <subcellularLocation>
        <location evidence="1">Golgi apparatus membrane</location>
        <topology evidence="1">Single-pass type II membrane protein</topology>
    </subcellularLocation>
</comment>
<evidence type="ECO:0000313" key="12">
    <source>
        <dbReference type="EMBL" id="CAJ1949227.1"/>
    </source>
</evidence>
<keyword evidence="7 10" id="KW-1133">Transmembrane helix</keyword>
<sequence length="732" mass="82158">MEPGQGKEVQISSQVLERPWVSSTGSSSSSSVFELEPFGNVHGDKKLSKREKSVIEAIQDRFHTSCPKCKSKLDVYKCSSCSKSAWYSAIANDGTGSVHGYFDGRAKVDTLATTNYKIYDSKFKRLDIVLPISATEEKELDRFCEHLGSTIGTIPKSLPKGRNLAIRLLLTRYGSGIASAPVTELRKLVLDLTRLQPEEVVIVDVPGESTTKYSRANAISLLHQNTCTEADCMIAVVDVGHSVSPSFLYHATEFVHSSHSAYIPIVWSEYNPELVQLELEYYSHQGLKLRDPHDHHRGVWSNHTFQAYAISGADGSKMMMGGTPAELEDGLVSCQRGGLNVVRMKDYGLVQRFNPKDQTKLEPEMGQHLRGLRSQNETAFNAIIGRNRYDGDVFLAVVTSRQNLESRVAAIRESWGQSSNLLPNIHVRYFVGNGTVSESELLRLGGIQDSKQLVVMQEVADDEYPPVRKNVNMLKTINRMVQSPKGPLRDAKIGYIMKVDDDSYVNFDGFLRFLAYHHNSSKAYQFWGDRGFGRKKDREGIRSAGLEKPYCLGGPGYILSKEALAEASRGFDDCVNEISRSPHKKAVWHSDVVISICITKATGIGCFDNDEEYHRNRVFANNYFGDEDFVHRDDLHRVVTMHPFKKPGQMVRQFKRFPRRMIEAAKTDDSSIILRQKDAVVLSDQVYQNIGLPLEAVDSKRNGNVWTLLLLLIFSIGVGANKKRILRKVHLN</sequence>
<proteinExistence type="inferred from homology"/>
<evidence type="ECO:0000256" key="8">
    <source>
        <dbReference type="ARBA" id="ARBA00023034"/>
    </source>
</evidence>